<comment type="subcellular location">
    <subcellularLocation>
        <location evidence="1">Periplasm</location>
    </subcellularLocation>
</comment>
<dbReference type="Pfam" id="PF16822">
    <property type="entry name" value="ALGX"/>
    <property type="match status" value="1"/>
</dbReference>
<protein>
    <submittedName>
        <fullName evidence="8">DHHW family protein</fullName>
    </submittedName>
</protein>
<keyword evidence="3" id="KW-0808">Transferase</keyword>
<dbReference type="Proteomes" id="UP001597533">
    <property type="component" value="Unassembled WGS sequence"/>
</dbReference>
<evidence type="ECO:0000259" key="7">
    <source>
        <dbReference type="Pfam" id="PF16822"/>
    </source>
</evidence>
<evidence type="ECO:0000256" key="2">
    <source>
        <dbReference type="ARBA" id="ARBA00005182"/>
    </source>
</evidence>
<feature type="domain" description="AlgX/AlgJ SGNH hydrolase-like" evidence="7">
    <location>
        <begin position="92"/>
        <end position="262"/>
    </location>
</feature>
<evidence type="ECO:0000256" key="6">
    <source>
        <dbReference type="ARBA" id="ARBA00022841"/>
    </source>
</evidence>
<evidence type="ECO:0000256" key="1">
    <source>
        <dbReference type="ARBA" id="ARBA00004418"/>
    </source>
</evidence>
<proteinExistence type="predicted"/>
<keyword evidence="5" id="KW-0574">Periplasm</keyword>
<keyword evidence="6" id="KW-0016">Alginate biosynthesis</keyword>
<name>A0ABW5WJJ5_9FLAO</name>
<keyword evidence="9" id="KW-1185">Reference proteome</keyword>
<comment type="caution">
    <text evidence="8">The sequence shown here is derived from an EMBL/GenBank/DDBJ whole genome shotgun (WGS) entry which is preliminary data.</text>
</comment>
<evidence type="ECO:0000256" key="5">
    <source>
        <dbReference type="ARBA" id="ARBA00022764"/>
    </source>
</evidence>
<keyword evidence="4" id="KW-0732">Signal</keyword>
<reference evidence="9" key="1">
    <citation type="journal article" date="2019" name="Int. J. Syst. Evol. Microbiol.">
        <title>The Global Catalogue of Microorganisms (GCM) 10K type strain sequencing project: providing services to taxonomists for standard genome sequencing and annotation.</title>
        <authorList>
            <consortium name="The Broad Institute Genomics Platform"/>
            <consortium name="The Broad Institute Genome Sequencing Center for Infectious Disease"/>
            <person name="Wu L."/>
            <person name="Ma J."/>
        </authorList>
    </citation>
    <scope>NUCLEOTIDE SEQUENCE [LARGE SCALE GENOMIC DNA]</scope>
    <source>
        <strain evidence="9">KCTC 32141</strain>
    </source>
</reference>
<comment type="pathway">
    <text evidence="2">Glycan biosynthesis; alginate biosynthesis.</text>
</comment>
<evidence type="ECO:0000256" key="3">
    <source>
        <dbReference type="ARBA" id="ARBA00022679"/>
    </source>
</evidence>
<organism evidence="8 9">
    <name type="scientific">Lacinutrix iliipiscaria</name>
    <dbReference type="NCBI Taxonomy" id="1230532"/>
    <lineage>
        <taxon>Bacteria</taxon>
        <taxon>Pseudomonadati</taxon>
        <taxon>Bacteroidota</taxon>
        <taxon>Flavobacteriia</taxon>
        <taxon>Flavobacteriales</taxon>
        <taxon>Flavobacteriaceae</taxon>
        <taxon>Lacinutrix</taxon>
    </lineage>
</organism>
<dbReference type="RefSeq" id="WP_183485685.1">
    <property type="nucleotide sequence ID" value="NZ_JBHUOV010000001.1"/>
</dbReference>
<dbReference type="EMBL" id="JBHUOV010000001">
    <property type="protein sequence ID" value="MFD2822669.1"/>
    <property type="molecule type" value="Genomic_DNA"/>
</dbReference>
<accession>A0ABW5WJJ5</accession>
<dbReference type="InterPro" id="IPR031811">
    <property type="entry name" value="ALGX/ALGJ_SGNH-like"/>
</dbReference>
<evidence type="ECO:0000256" key="4">
    <source>
        <dbReference type="ARBA" id="ARBA00022729"/>
    </source>
</evidence>
<evidence type="ECO:0000313" key="9">
    <source>
        <dbReference type="Proteomes" id="UP001597533"/>
    </source>
</evidence>
<sequence>MIYTKKRSTIVIILFLALLLIPNLLMFTDLEKKSQFANLTTFPDLKNETKRTAFTKLKKYYLEHYGLKSSFVDFYINIKSNILNEDPLPNRVVKGSDDWYFLGNHHNNVLNNTFGMQTYSKIDLHIMRQNLKNLNDYLTHLGVSFYFVVAPNKSTIYKENLPFNIQQKPTPITQFLATIKPSDHIKSIDLRSTLRDKKEQNQLYIKTDTHWNSHGAYFAYEHIMKQVIKDYNQLSIIPLSYFEIKKDTFQGDITRMINNYNKETIINYNKPANSSVETIVNSNDYHAYKNINKDLKLLMYRDSFGFELFPFLNETFNEVVYVKYNKNISQIKIENENPDIFILEVSERNFDVLLKELRLAK</sequence>
<gene>
    <name evidence="8" type="ORF">ACFS5M_03250</name>
</gene>
<evidence type="ECO:0000313" key="8">
    <source>
        <dbReference type="EMBL" id="MFD2822669.1"/>
    </source>
</evidence>